<protein>
    <submittedName>
        <fullName evidence="4">Response regulator</fullName>
    </submittedName>
</protein>
<dbReference type="InterPro" id="IPR011006">
    <property type="entry name" value="CheY-like_superfamily"/>
</dbReference>
<dbReference type="Proteomes" id="UP000280346">
    <property type="component" value="Unassembled WGS sequence"/>
</dbReference>
<comment type="caution">
    <text evidence="4">The sequence shown here is derived from an EMBL/GenBank/DDBJ whole genome shotgun (WGS) entry which is preliminary data.</text>
</comment>
<evidence type="ECO:0000256" key="2">
    <source>
        <dbReference type="PROSITE-ProRule" id="PRU00169"/>
    </source>
</evidence>
<name>A0A3S0WI24_9PROT</name>
<dbReference type="GO" id="GO:0000160">
    <property type="term" value="P:phosphorelay signal transduction system"/>
    <property type="evidence" value="ECO:0007669"/>
    <property type="project" value="InterPro"/>
</dbReference>
<accession>A0A3S0WI24</accession>
<dbReference type="InterPro" id="IPR050595">
    <property type="entry name" value="Bact_response_regulator"/>
</dbReference>
<sequence length="117" mass="12482">MLDDDRAIVEGLSLLLDSWGFEVVTALSLAALEQSLSTLTRPPSLIIADHYLPAGRTGAEAVERLRGFAGKPVPAIILTGDTTPERQEEAQALGCMLLHKPVQVAPLRAAVELLTRG</sequence>
<keyword evidence="5" id="KW-1185">Reference proteome</keyword>
<dbReference type="Pfam" id="PF00072">
    <property type="entry name" value="Response_reg"/>
    <property type="match status" value="1"/>
</dbReference>
<proteinExistence type="predicted"/>
<dbReference type="SMART" id="SM00448">
    <property type="entry name" value="REC"/>
    <property type="match status" value="1"/>
</dbReference>
<feature type="modified residue" description="4-aspartylphosphate" evidence="2">
    <location>
        <position position="49"/>
    </location>
</feature>
<gene>
    <name evidence="4" type="ORF">EJ913_29600</name>
</gene>
<dbReference type="EMBL" id="RZIJ01000044">
    <property type="protein sequence ID" value="RUQ61448.1"/>
    <property type="molecule type" value="Genomic_DNA"/>
</dbReference>
<evidence type="ECO:0000256" key="1">
    <source>
        <dbReference type="ARBA" id="ARBA00022553"/>
    </source>
</evidence>
<dbReference type="PANTHER" id="PTHR44591:SF3">
    <property type="entry name" value="RESPONSE REGULATORY DOMAIN-CONTAINING PROTEIN"/>
    <property type="match status" value="1"/>
</dbReference>
<evidence type="ECO:0000313" key="4">
    <source>
        <dbReference type="EMBL" id="RUQ61448.1"/>
    </source>
</evidence>
<feature type="domain" description="Response regulatory" evidence="3">
    <location>
        <begin position="1"/>
        <end position="115"/>
    </location>
</feature>
<dbReference type="PANTHER" id="PTHR44591">
    <property type="entry name" value="STRESS RESPONSE REGULATOR PROTEIN 1"/>
    <property type="match status" value="1"/>
</dbReference>
<dbReference type="CDD" id="cd00156">
    <property type="entry name" value="REC"/>
    <property type="match status" value="1"/>
</dbReference>
<reference evidence="4 5" key="1">
    <citation type="submission" date="2018-12" db="EMBL/GenBank/DDBJ databases">
        <authorList>
            <person name="Yang Y."/>
        </authorList>
    </citation>
    <scope>NUCLEOTIDE SEQUENCE [LARGE SCALE GENOMIC DNA]</scope>
    <source>
        <strain evidence="4 5">GSF71</strain>
    </source>
</reference>
<dbReference type="InterPro" id="IPR001789">
    <property type="entry name" value="Sig_transdc_resp-reg_receiver"/>
</dbReference>
<dbReference type="PROSITE" id="PS50110">
    <property type="entry name" value="RESPONSE_REGULATORY"/>
    <property type="match status" value="1"/>
</dbReference>
<dbReference type="AlphaFoldDB" id="A0A3S0WI24"/>
<dbReference type="OrthoDB" id="7932149at2"/>
<keyword evidence="1 2" id="KW-0597">Phosphoprotein</keyword>
<evidence type="ECO:0000313" key="5">
    <source>
        <dbReference type="Proteomes" id="UP000280346"/>
    </source>
</evidence>
<dbReference type="Gene3D" id="3.40.50.2300">
    <property type="match status" value="1"/>
</dbReference>
<organism evidence="4 5">
    <name type="scientific">Azospirillum doebereinerae</name>
    <dbReference type="NCBI Taxonomy" id="92933"/>
    <lineage>
        <taxon>Bacteria</taxon>
        <taxon>Pseudomonadati</taxon>
        <taxon>Pseudomonadota</taxon>
        <taxon>Alphaproteobacteria</taxon>
        <taxon>Rhodospirillales</taxon>
        <taxon>Azospirillaceae</taxon>
        <taxon>Azospirillum</taxon>
    </lineage>
</organism>
<dbReference type="SUPFAM" id="SSF52172">
    <property type="entry name" value="CheY-like"/>
    <property type="match status" value="1"/>
</dbReference>
<evidence type="ECO:0000259" key="3">
    <source>
        <dbReference type="PROSITE" id="PS50110"/>
    </source>
</evidence>